<feature type="transmembrane region" description="Helical" evidence="9">
    <location>
        <begin position="164"/>
        <end position="183"/>
    </location>
</feature>
<keyword evidence="13" id="KW-1185">Reference proteome</keyword>
<dbReference type="InterPro" id="IPR011527">
    <property type="entry name" value="ABC1_TM_dom"/>
</dbReference>
<evidence type="ECO:0000256" key="6">
    <source>
        <dbReference type="ARBA" id="ARBA00022840"/>
    </source>
</evidence>
<keyword evidence="7 9" id="KW-1133">Transmembrane helix</keyword>
<comment type="subcellular location">
    <subcellularLocation>
        <location evidence="1">Cell membrane</location>
        <topology evidence="1">Multi-pass membrane protein</topology>
    </subcellularLocation>
</comment>
<sequence>MQTNTPKPKSKPPGVFSLLKPYMGLVAMLLLFALLSNGINLWLPKIIASGIDDYGKQHFVFADIIKKFGIAVLLIFIFGYLQTIIQTYASERVARDLRRRLSDKISRQSHAFIEQANPSKLLTNLTADVDSIKLFVSQALVSIVSSLFIIIGGSILLLTINWKLGLAVIAIIPIIGGTFFYVLKNVRALFIKSRGVIDQLNKVINESILGSALIRVVNSQQLEYSKFIEANTQAKDYGLRILGFFAGLIPIVTFTANMAALTILVMGGHFVITGNMTLGSFAAFNSYLSLIIFPIFVIGFMSNLIAQATASFQRINVVLTAADLAATGDLKETLRGDVAVSHVSVTYGQKPALKDVSFSVTAGSKIAIIGPTAAGKTQLLYLLTGLLNPTEGTILFDGKPIAAYDSESFHSQVGFVFQDSIIFNMSIRENIAFSDTVTDESLEKAIETAELKDFINGLPDGLNTVVSERGSSLSGGQKQRIMLARALAVNPKILLLDDFTARVDNNTEKKILTNIQKNYPGLTLISVTQKIASVEHYNQIILLMQGEIVASGLHDDLMKTSPDYVQIFNSQQSTSNYEQGITH</sequence>
<dbReference type="CDD" id="cd18548">
    <property type="entry name" value="ABC_6TM_Tm287_like"/>
    <property type="match status" value="1"/>
</dbReference>
<dbReference type="InterPro" id="IPR039421">
    <property type="entry name" value="Type_1_exporter"/>
</dbReference>
<dbReference type="InterPro" id="IPR003439">
    <property type="entry name" value="ABC_transporter-like_ATP-bd"/>
</dbReference>
<feature type="transmembrane region" description="Helical" evidence="9">
    <location>
        <begin position="139"/>
        <end position="158"/>
    </location>
</feature>
<feature type="transmembrane region" description="Helical" evidence="9">
    <location>
        <begin position="21"/>
        <end position="43"/>
    </location>
</feature>
<dbReference type="Pfam" id="PF00005">
    <property type="entry name" value="ABC_tran"/>
    <property type="match status" value="1"/>
</dbReference>
<dbReference type="InterPro" id="IPR036640">
    <property type="entry name" value="ABC1_TM_sf"/>
</dbReference>
<keyword evidence="2" id="KW-0813">Transport</keyword>
<dbReference type="PROSITE" id="PS00211">
    <property type="entry name" value="ABC_TRANSPORTER_1"/>
    <property type="match status" value="1"/>
</dbReference>
<evidence type="ECO:0000313" key="13">
    <source>
        <dbReference type="Proteomes" id="UP000638732"/>
    </source>
</evidence>
<keyword evidence="4 9" id="KW-0812">Transmembrane</keyword>
<proteinExistence type="predicted"/>
<dbReference type="Pfam" id="PF00664">
    <property type="entry name" value="ABC_membrane"/>
    <property type="match status" value="1"/>
</dbReference>
<dbReference type="InterPro" id="IPR003593">
    <property type="entry name" value="AAA+_ATPase"/>
</dbReference>
<comment type="caution">
    <text evidence="12">The sequence shown here is derived from an EMBL/GenBank/DDBJ whole genome shotgun (WGS) entry which is preliminary data.</text>
</comment>
<dbReference type="InterPro" id="IPR017871">
    <property type="entry name" value="ABC_transporter-like_CS"/>
</dbReference>
<organism evidence="12 13">
    <name type="scientific">Mucilaginibacter agri</name>
    <dbReference type="NCBI Taxonomy" id="2695265"/>
    <lineage>
        <taxon>Bacteria</taxon>
        <taxon>Pseudomonadati</taxon>
        <taxon>Bacteroidota</taxon>
        <taxon>Sphingobacteriia</taxon>
        <taxon>Sphingobacteriales</taxon>
        <taxon>Sphingobacteriaceae</taxon>
        <taxon>Mucilaginibacter</taxon>
    </lineage>
</organism>
<dbReference type="Gene3D" id="1.20.1560.10">
    <property type="entry name" value="ABC transporter type 1, transmembrane domain"/>
    <property type="match status" value="1"/>
</dbReference>
<evidence type="ECO:0000256" key="4">
    <source>
        <dbReference type="ARBA" id="ARBA00022692"/>
    </source>
</evidence>
<dbReference type="PANTHER" id="PTHR43394">
    <property type="entry name" value="ATP-DEPENDENT PERMEASE MDL1, MITOCHONDRIAL"/>
    <property type="match status" value="1"/>
</dbReference>
<dbReference type="Proteomes" id="UP000638732">
    <property type="component" value="Unassembled WGS sequence"/>
</dbReference>
<evidence type="ECO:0000256" key="9">
    <source>
        <dbReference type="SAM" id="Phobius"/>
    </source>
</evidence>
<dbReference type="InterPro" id="IPR027417">
    <property type="entry name" value="P-loop_NTPase"/>
</dbReference>
<dbReference type="FunFam" id="3.40.50.300:FF:000221">
    <property type="entry name" value="Multidrug ABC transporter ATP-binding protein"/>
    <property type="match status" value="1"/>
</dbReference>
<evidence type="ECO:0000256" key="7">
    <source>
        <dbReference type="ARBA" id="ARBA00022989"/>
    </source>
</evidence>
<feature type="transmembrane region" description="Helical" evidence="9">
    <location>
        <begin position="68"/>
        <end position="89"/>
    </location>
</feature>
<evidence type="ECO:0000259" key="11">
    <source>
        <dbReference type="PROSITE" id="PS50929"/>
    </source>
</evidence>
<feature type="transmembrane region" description="Helical" evidence="9">
    <location>
        <begin position="241"/>
        <end position="266"/>
    </location>
</feature>
<name>A0A966DTR2_9SPHI</name>
<dbReference type="SUPFAM" id="SSF90123">
    <property type="entry name" value="ABC transporter transmembrane region"/>
    <property type="match status" value="1"/>
</dbReference>
<dbReference type="GO" id="GO:0005524">
    <property type="term" value="F:ATP binding"/>
    <property type="evidence" value="ECO:0007669"/>
    <property type="project" value="UniProtKB-KW"/>
</dbReference>
<dbReference type="RefSeq" id="WP_166586875.1">
    <property type="nucleotide sequence ID" value="NZ_WWEO01000043.1"/>
</dbReference>
<dbReference type="PROSITE" id="PS50929">
    <property type="entry name" value="ABC_TM1F"/>
    <property type="match status" value="1"/>
</dbReference>
<protein>
    <submittedName>
        <fullName evidence="12">ATP-binding cassette domain-containing protein</fullName>
    </submittedName>
</protein>
<evidence type="ECO:0000256" key="3">
    <source>
        <dbReference type="ARBA" id="ARBA00022475"/>
    </source>
</evidence>
<dbReference type="GO" id="GO:0005886">
    <property type="term" value="C:plasma membrane"/>
    <property type="evidence" value="ECO:0007669"/>
    <property type="project" value="UniProtKB-SubCell"/>
</dbReference>
<reference evidence="12" key="2">
    <citation type="submission" date="2020-10" db="EMBL/GenBank/DDBJ databases">
        <title>Mucilaginibacter sp. nov., isolated from soil.</title>
        <authorList>
            <person name="Jeon C.O."/>
        </authorList>
    </citation>
    <scope>NUCLEOTIDE SEQUENCE</scope>
    <source>
        <strain evidence="12">R11</strain>
    </source>
</reference>
<dbReference type="Gene3D" id="3.40.50.300">
    <property type="entry name" value="P-loop containing nucleotide triphosphate hydrolases"/>
    <property type="match status" value="1"/>
</dbReference>
<keyword evidence="6 12" id="KW-0067">ATP-binding</keyword>
<keyword evidence="8 9" id="KW-0472">Membrane</keyword>
<dbReference type="PROSITE" id="PS50893">
    <property type="entry name" value="ABC_TRANSPORTER_2"/>
    <property type="match status" value="1"/>
</dbReference>
<dbReference type="SUPFAM" id="SSF52540">
    <property type="entry name" value="P-loop containing nucleoside triphosphate hydrolases"/>
    <property type="match status" value="1"/>
</dbReference>
<feature type="domain" description="ABC transporter" evidence="10">
    <location>
        <begin position="338"/>
        <end position="570"/>
    </location>
</feature>
<gene>
    <name evidence="12" type="ORF">GSY63_16310</name>
</gene>
<feature type="domain" description="ABC transmembrane type-1" evidence="11">
    <location>
        <begin position="27"/>
        <end position="307"/>
    </location>
</feature>
<evidence type="ECO:0000259" key="10">
    <source>
        <dbReference type="PROSITE" id="PS50893"/>
    </source>
</evidence>
<evidence type="ECO:0000256" key="2">
    <source>
        <dbReference type="ARBA" id="ARBA00022448"/>
    </source>
</evidence>
<keyword evidence="3" id="KW-1003">Cell membrane</keyword>
<accession>A0A966DTR2</accession>
<dbReference type="AlphaFoldDB" id="A0A966DTR2"/>
<evidence type="ECO:0000313" key="12">
    <source>
        <dbReference type="EMBL" id="NCD70930.1"/>
    </source>
</evidence>
<dbReference type="SMART" id="SM00382">
    <property type="entry name" value="AAA"/>
    <property type="match status" value="1"/>
</dbReference>
<evidence type="ECO:0000256" key="5">
    <source>
        <dbReference type="ARBA" id="ARBA00022741"/>
    </source>
</evidence>
<dbReference type="GO" id="GO:0015421">
    <property type="term" value="F:ABC-type oligopeptide transporter activity"/>
    <property type="evidence" value="ECO:0007669"/>
    <property type="project" value="TreeGrafter"/>
</dbReference>
<dbReference type="GO" id="GO:0016887">
    <property type="term" value="F:ATP hydrolysis activity"/>
    <property type="evidence" value="ECO:0007669"/>
    <property type="project" value="InterPro"/>
</dbReference>
<reference evidence="12" key="1">
    <citation type="submission" date="2020-01" db="EMBL/GenBank/DDBJ databases">
        <authorList>
            <person name="Seo Y.L."/>
        </authorList>
    </citation>
    <scope>NUCLEOTIDE SEQUENCE</scope>
    <source>
        <strain evidence="12">R11</strain>
    </source>
</reference>
<evidence type="ECO:0000256" key="1">
    <source>
        <dbReference type="ARBA" id="ARBA00004651"/>
    </source>
</evidence>
<feature type="transmembrane region" description="Helical" evidence="9">
    <location>
        <begin position="286"/>
        <end position="306"/>
    </location>
</feature>
<keyword evidence="5" id="KW-0547">Nucleotide-binding</keyword>
<dbReference type="PANTHER" id="PTHR43394:SF1">
    <property type="entry name" value="ATP-BINDING CASSETTE SUB-FAMILY B MEMBER 10, MITOCHONDRIAL"/>
    <property type="match status" value="1"/>
</dbReference>
<dbReference type="EMBL" id="WWEO01000043">
    <property type="protein sequence ID" value="NCD70930.1"/>
    <property type="molecule type" value="Genomic_DNA"/>
</dbReference>
<evidence type="ECO:0000256" key="8">
    <source>
        <dbReference type="ARBA" id="ARBA00023136"/>
    </source>
</evidence>